<evidence type="ECO:0000256" key="4">
    <source>
        <dbReference type="SAM" id="Phobius"/>
    </source>
</evidence>
<keyword evidence="3 4" id="KW-0472">Membrane</keyword>
<dbReference type="InterPro" id="IPR036259">
    <property type="entry name" value="MFS_trans_sf"/>
</dbReference>
<dbReference type="GO" id="GO:0022857">
    <property type="term" value="F:transmembrane transporter activity"/>
    <property type="evidence" value="ECO:0007669"/>
    <property type="project" value="InterPro"/>
</dbReference>
<feature type="transmembrane region" description="Helical" evidence="4">
    <location>
        <begin position="207"/>
        <end position="231"/>
    </location>
</feature>
<protein>
    <submittedName>
        <fullName evidence="6">Major Facilitator Superfamily protein</fullName>
    </submittedName>
</protein>
<feature type="transmembrane region" description="Helical" evidence="4">
    <location>
        <begin position="46"/>
        <end position="69"/>
    </location>
</feature>
<dbReference type="InterPro" id="IPR020846">
    <property type="entry name" value="MFS_dom"/>
</dbReference>
<keyword evidence="2 4" id="KW-1133">Transmembrane helix</keyword>
<evidence type="ECO:0000259" key="5">
    <source>
        <dbReference type="PROSITE" id="PS50850"/>
    </source>
</evidence>
<evidence type="ECO:0000256" key="1">
    <source>
        <dbReference type="ARBA" id="ARBA00022692"/>
    </source>
</evidence>
<evidence type="ECO:0000256" key="3">
    <source>
        <dbReference type="ARBA" id="ARBA00023136"/>
    </source>
</evidence>
<dbReference type="SUPFAM" id="SSF103473">
    <property type="entry name" value="MFS general substrate transporter"/>
    <property type="match status" value="1"/>
</dbReference>
<feature type="transmembrane region" description="Helical" evidence="4">
    <location>
        <begin position="348"/>
        <end position="367"/>
    </location>
</feature>
<gene>
    <name evidence="6" type="ORF">JSE7799_02769</name>
</gene>
<feature type="domain" description="Major facilitator superfamily (MFS) profile" evidence="5">
    <location>
        <begin position="8"/>
        <end position="372"/>
    </location>
</feature>
<reference evidence="6 7" key="1">
    <citation type="submission" date="2015-09" db="EMBL/GenBank/DDBJ databases">
        <authorList>
            <person name="Jackson K.R."/>
            <person name="Lunt B.L."/>
            <person name="Fisher J.N.B."/>
            <person name="Gardner A.V."/>
            <person name="Bailey M.E."/>
            <person name="Deus L.M."/>
            <person name="Earl A.S."/>
            <person name="Gibby P.D."/>
            <person name="Hartmann K.A."/>
            <person name="Liu J.E."/>
            <person name="Manci A.M."/>
            <person name="Nielsen D.A."/>
            <person name="Solomon M.B."/>
            <person name="Breakwell D.P."/>
            <person name="Burnett S.H."/>
            <person name="Grose J.H."/>
        </authorList>
    </citation>
    <scope>NUCLEOTIDE SEQUENCE [LARGE SCALE GENOMIC DNA]</scope>
    <source>
        <strain evidence="6 7">CECT 7799</strain>
    </source>
</reference>
<dbReference type="EMBL" id="CYPR01000185">
    <property type="protein sequence ID" value="CUH40040.1"/>
    <property type="molecule type" value="Genomic_DNA"/>
</dbReference>
<feature type="transmembrane region" description="Helical" evidence="4">
    <location>
        <begin position="160"/>
        <end position="180"/>
    </location>
</feature>
<accession>A0A0M7BBC7</accession>
<feature type="transmembrane region" description="Helical" evidence="4">
    <location>
        <begin position="237"/>
        <end position="257"/>
    </location>
</feature>
<feature type="transmembrane region" description="Helical" evidence="4">
    <location>
        <begin position="76"/>
        <end position="100"/>
    </location>
</feature>
<dbReference type="AlphaFoldDB" id="A0A0M7BBC7"/>
<dbReference type="PROSITE" id="PS50850">
    <property type="entry name" value="MFS"/>
    <property type="match status" value="1"/>
</dbReference>
<evidence type="ECO:0000313" key="6">
    <source>
        <dbReference type="EMBL" id="CUH40040.1"/>
    </source>
</evidence>
<feature type="transmembrane region" description="Helical" evidence="4">
    <location>
        <begin position="291"/>
        <end position="310"/>
    </location>
</feature>
<name>A0A0M7BBC7_9RHOB</name>
<keyword evidence="1 4" id="KW-0812">Transmembrane</keyword>
<feature type="transmembrane region" description="Helical" evidence="4">
    <location>
        <begin position="106"/>
        <end position="124"/>
    </location>
</feature>
<feature type="transmembrane region" description="Helical" evidence="4">
    <location>
        <begin position="131"/>
        <end position="154"/>
    </location>
</feature>
<organism evidence="6 7">
    <name type="scientific">Jannaschia seosinensis</name>
    <dbReference type="NCBI Taxonomy" id="313367"/>
    <lineage>
        <taxon>Bacteria</taxon>
        <taxon>Pseudomonadati</taxon>
        <taxon>Pseudomonadota</taxon>
        <taxon>Alphaproteobacteria</taxon>
        <taxon>Rhodobacterales</taxon>
        <taxon>Roseobacteraceae</taxon>
        <taxon>Jannaschia</taxon>
    </lineage>
</organism>
<feature type="transmembrane region" description="Helical" evidence="4">
    <location>
        <begin position="264"/>
        <end position="285"/>
    </location>
</feature>
<keyword evidence="7" id="KW-1185">Reference proteome</keyword>
<feature type="transmembrane region" description="Helical" evidence="4">
    <location>
        <begin position="322"/>
        <end position="342"/>
    </location>
</feature>
<dbReference type="OrthoDB" id="6095882at2"/>
<sequence>MERTRWSLVLLVFAGGLLAAAQFGKVALTLDATAAAFGRPATDVAFLVSLVGGVGLVLGAMAGGVAAAFGPGRTFLVGLLLGGMLSLLQALLPSFGLFAVTRAVEGLAHLALVVGGPPLMAAAASDRDRSLVMGLWAVFFGASLGVSAQVFPWILAAGGLPLLLGLHGAALLALAIPLWSRVPRVAMAPMPLDPVAVHREIYGGIRYMAPGLGFVCYTFLFVAGVAILPGALGRPELATSLPLVTLTTTLVGGALCRRFPPHRVVAMGYAGTGAGALAIALNLPLGAEFCFAAMGVVPGASFAAIAAWNVGPRDRARATGAIAQLGNLGTVTGTPVFAFVAARAGAAGLVWLIAGAALLGLVLALGAGRRAAGAQKSEMLPVR</sequence>
<evidence type="ECO:0000313" key="7">
    <source>
        <dbReference type="Proteomes" id="UP000049455"/>
    </source>
</evidence>
<dbReference type="Gene3D" id="1.20.1250.20">
    <property type="entry name" value="MFS general substrate transporter like domains"/>
    <property type="match status" value="1"/>
</dbReference>
<dbReference type="Proteomes" id="UP000049455">
    <property type="component" value="Unassembled WGS sequence"/>
</dbReference>
<proteinExistence type="predicted"/>
<evidence type="ECO:0000256" key="2">
    <source>
        <dbReference type="ARBA" id="ARBA00022989"/>
    </source>
</evidence>
<dbReference type="RefSeq" id="WP_055664146.1">
    <property type="nucleotide sequence ID" value="NZ_CYPR01000185.1"/>
</dbReference>
<dbReference type="STRING" id="313367.JSE7799_02769"/>